<name>A0A1I2V240_9BACL</name>
<keyword evidence="2" id="KW-0238">DNA-binding</keyword>
<feature type="domain" description="HTH asnC-type" evidence="4">
    <location>
        <begin position="2"/>
        <end position="76"/>
    </location>
</feature>
<dbReference type="GO" id="GO:0043200">
    <property type="term" value="P:response to amino acid"/>
    <property type="evidence" value="ECO:0007669"/>
    <property type="project" value="TreeGrafter"/>
</dbReference>
<dbReference type="SUPFAM" id="SSF54909">
    <property type="entry name" value="Dimeric alpha+beta barrel"/>
    <property type="match status" value="1"/>
</dbReference>
<dbReference type="SMART" id="SM00344">
    <property type="entry name" value="HTH_ASNC"/>
    <property type="match status" value="1"/>
</dbReference>
<dbReference type="Pfam" id="PF01037">
    <property type="entry name" value="AsnC_trans_reg"/>
    <property type="match status" value="1"/>
</dbReference>
<dbReference type="SUPFAM" id="SSF46785">
    <property type="entry name" value="Winged helix' DNA-binding domain"/>
    <property type="match status" value="1"/>
</dbReference>
<dbReference type="AlphaFoldDB" id="A0A1I2V240"/>
<dbReference type="InterPro" id="IPR011008">
    <property type="entry name" value="Dimeric_a/b-barrel"/>
</dbReference>
<reference evidence="6" key="1">
    <citation type="submission" date="2016-10" db="EMBL/GenBank/DDBJ databases">
        <authorList>
            <person name="Varghese N."/>
            <person name="Submissions S."/>
        </authorList>
    </citation>
    <scope>NUCLEOTIDE SEQUENCE [LARGE SCALE GENOMIC DNA]</scope>
    <source>
        <strain evidence="6">ATCC 700379</strain>
    </source>
</reference>
<keyword evidence="1" id="KW-0805">Transcription regulation</keyword>
<protein>
    <submittedName>
        <fullName evidence="5">Lrp/AsnC family transcriptional regulator, leucine-responsive regulatory protein</fullName>
    </submittedName>
</protein>
<dbReference type="GO" id="GO:0043565">
    <property type="term" value="F:sequence-specific DNA binding"/>
    <property type="evidence" value="ECO:0007669"/>
    <property type="project" value="InterPro"/>
</dbReference>
<dbReference type="Proteomes" id="UP000198752">
    <property type="component" value="Unassembled WGS sequence"/>
</dbReference>
<dbReference type="PROSITE" id="PS50956">
    <property type="entry name" value="HTH_ASNC_2"/>
    <property type="match status" value="1"/>
</dbReference>
<dbReference type="STRING" id="269670.SAMN02982927_02921"/>
<dbReference type="GO" id="GO:0005829">
    <property type="term" value="C:cytosol"/>
    <property type="evidence" value="ECO:0007669"/>
    <property type="project" value="TreeGrafter"/>
</dbReference>
<evidence type="ECO:0000259" key="4">
    <source>
        <dbReference type="PROSITE" id="PS50956"/>
    </source>
</evidence>
<sequence>MMDELDRKIIRLLTKNSRLTWKQLGEKIHMTGQATGLRVQHLMDQGMIRRFTIEQHYDSIQFITVYMSSSDYSGFEQMIAENPHCIEAHKISGDGCYMLKACFPDAPMLDKFCMQLLRFGRYKVNSSLRQLDCH</sequence>
<dbReference type="InterPro" id="IPR019888">
    <property type="entry name" value="Tscrpt_reg_AsnC-like"/>
</dbReference>
<evidence type="ECO:0000256" key="1">
    <source>
        <dbReference type="ARBA" id="ARBA00023015"/>
    </source>
</evidence>
<evidence type="ECO:0000313" key="6">
    <source>
        <dbReference type="Proteomes" id="UP000198752"/>
    </source>
</evidence>
<dbReference type="EMBL" id="FOOY01000024">
    <property type="protein sequence ID" value="SFG83454.1"/>
    <property type="molecule type" value="Genomic_DNA"/>
</dbReference>
<gene>
    <name evidence="5" type="ORF">SAMN02982927_02921</name>
</gene>
<dbReference type="InterPro" id="IPR019887">
    <property type="entry name" value="Tscrpt_reg_AsnC/Lrp_C"/>
</dbReference>
<dbReference type="Pfam" id="PF13404">
    <property type="entry name" value="HTH_AsnC-type"/>
    <property type="match status" value="1"/>
</dbReference>
<dbReference type="PRINTS" id="PR00033">
    <property type="entry name" value="HTHASNC"/>
</dbReference>
<evidence type="ECO:0000256" key="2">
    <source>
        <dbReference type="ARBA" id="ARBA00023125"/>
    </source>
</evidence>
<dbReference type="Gene3D" id="3.30.70.920">
    <property type="match status" value="1"/>
</dbReference>
<evidence type="ECO:0000256" key="3">
    <source>
        <dbReference type="ARBA" id="ARBA00023163"/>
    </source>
</evidence>
<proteinExistence type="predicted"/>
<accession>A0A1I2V240</accession>
<dbReference type="PANTHER" id="PTHR30154">
    <property type="entry name" value="LEUCINE-RESPONSIVE REGULATORY PROTEIN"/>
    <property type="match status" value="1"/>
</dbReference>
<keyword evidence="3" id="KW-0804">Transcription</keyword>
<keyword evidence="6" id="KW-1185">Reference proteome</keyword>
<dbReference type="InterPro" id="IPR036390">
    <property type="entry name" value="WH_DNA-bd_sf"/>
</dbReference>
<organism evidence="5 6">
    <name type="scientific">Sporolactobacillus nakayamae</name>
    <dbReference type="NCBI Taxonomy" id="269670"/>
    <lineage>
        <taxon>Bacteria</taxon>
        <taxon>Bacillati</taxon>
        <taxon>Bacillota</taxon>
        <taxon>Bacilli</taxon>
        <taxon>Bacillales</taxon>
        <taxon>Sporolactobacillaceae</taxon>
        <taxon>Sporolactobacillus</taxon>
    </lineage>
</organism>
<dbReference type="Gene3D" id="1.10.10.10">
    <property type="entry name" value="Winged helix-like DNA-binding domain superfamily/Winged helix DNA-binding domain"/>
    <property type="match status" value="1"/>
</dbReference>
<evidence type="ECO:0000313" key="5">
    <source>
        <dbReference type="EMBL" id="SFG83454.1"/>
    </source>
</evidence>
<dbReference type="InterPro" id="IPR000485">
    <property type="entry name" value="AsnC-type_HTH_dom"/>
</dbReference>
<dbReference type="InterPro" id="IPR036388">
    <property type="entry name" value="WH-like_DNA-bd_sf"/>
</dbReference>
<dbReference type="PANTHER" id="PTHR30154:SF55">
    <property type="entry name" value="HTH-TYPE TRANSCRIPTIONAL REGULATOR LRPB"/>
    <property type="match status" value="1"/>
</dbReference>